<feature type="compositionally biased region" description="Basic and acidic residues" evidence="1">
    <location>
        <begin position="343"/>
        <end position="354"/>
    </location>
</feature>
<comment type="caution">
    <text evidence="3">The sequence shown here is derived from an EMBL/GenBank/DDBJ whole genome shotgun (WGS) entry which is preliminary data.</text>
</comment>
<keyword evidence="4" id="KW-1185">Reference proteome</keyword>
<evidence type="ECO:0000256" key="2">
    <source>
        <dbReference type="SAM" id="Phobius"/>
    </source>
</evidence>
<dbReference type="OrthoDB" id="3220769at2759"/>
<sequence>MHSSWFSYAITKPYPFRWFTPVTVVGGIILTVLFTILNLGSTGYYLKPIFTEDPNGTTTQALQWFMRPPLNWDRNIQPKCQPKMLTVGDRFFTTNLGFQYSIKSITKYDNDSQAKISYPSIPYMNNTLEDCYLDRAQFTPLIWESLQYTRILSSLVAVDLGNKNAPNLLLEKDNLQYAILPPDDPNRKKGGFLNGTSFDGSNVRWSSIPAPGSSIPPQDGELVLLNETYAKFEDQMGPLEVKNATIVSQYLCSVPQSKSPGFMILAIVLANLVFLQASWTVLNLVAGGFLSNSQKTVCQGCSGEQRPMELTENLPKDGSSRGSYVGVSIEEGTESQLLSKGRRGSDQDGPKDSMRNLVHGL</sequence>
<dbReference type="EMBL" id="JAADJG010000004">
    <property type="protein sequence ID" value="KAF4458104.1"/>
    <property type="molecule type" value="Genomic_DNA"/>
</dbReference>
<feature type="region of interest" description="Disordered" evidence="1">
    <location>
        <begin position="330"/>
        <end position="361"/>
    </location>
</feature>
<dbReference type="AlphaFoldDB" id="A0A8H4KYR3"/>
<keyword evidence="2" id="KW-0472">Membrane</keyword>
<reference evidence="3" key="1">
    <citation type="submission" date="2020-01" db="EMBL/GenBank/DDBJ databases">
        <title>Identification and distribution of gene clusters putatively required for synthesis of sphingolipid metabolism inhibitors in phylogenetically diverse species of the filamentous fungus Fusarium.</title>
        <authorList>
            <person name="Kim H.-S."/>
            <person name="Busman M."/>
            <person name="Brown D.W."/>
            <person name="Divon H."/>
            <person name="Uhlig S."/>
            <person name="Proctor R.H."/>
        </authorList>
    </citation>
    <scope>NUCLEOTIDE SEQUENCE</scope>
    <source>
        <strain evidence="3">NRRL 53441</strain>
    </source>
</reference>
<evidence type="ECO:0000313" key="4">
    <source>
        <dbReference type="Proteomes" id="UP000605986"/>
    </source>
</evidence>
<feature type="transmembrane region" description="Helical" evidence="2">
    <location>
        <begin position="18"/>
        <end position="39"/>
    </location>
</feature>
<feature type="transmembrane region" description="Helical" evidence="2">
    <location>
        <begin position="262"/>
        <end position="290"/>
    </location>
</feature>
<protein>
    <submittedName>
        <fullName evidence="3">Uncharacterized protein</fullName>
    </submittedName>
</protein>
<evidence type="ECO:0000313" key="3">
    <source>
        <dbReference type="EMBL" id="KAF4458104.1"/>
    </source>
</evidence>
<evidence type="ECO:0000256" key="1">
    <source>
        <dbReference type="SAM" id="MobiDB-lite"/>
    </source>
</evidence>
<keyword evidence="2" id="KW-0812">Transmembrane</keyword>
<proteinExistence type="predicted"/>
<organism evidence="3 4">
    <name type="scientific">Fusarium austroafricanum</name>
    <dbReference type="NCBI Taxonomy" id="2364996"/>
    <lineage>
        <taxon>Eukaryota</taxon>
        <taxon>Fungi</taxon>
        <taxon>Dikarya</taxon>
        <taxon>Ascomycota</taxon>
        <taxon>Pezizomycotina</taxon>
        <taxon>Sordariomycetes</taxon>
        <taxon>Hypocreomycetidae</taxon>
        <taxon>Hypocreales</taxon>
        <taxon>Nectriaceae</taxon>
        <taxon>Fusarium</taxon>
        <taxon>Fusarium concolor species complex</taxon>
    </lineage>
</organism>
<gene>
    <name evidence="3" type="ORF">F53441_112</name>
</gene>
<accession>A0A8H4KYR3</accession>
<dbReference type="Proteomes" id="UP000605986">
    <property type="component" value="Unassembled WGS sequence"/>
</dbReference>
<keyword evidence="2" id="KW-1133">Transmembrane helix</keyword>
<name>A0A8H4KYR3_9HYPO</name>